<feature type="signal peptide" evidence="3">
    <location>
        <begin position="1"/>
        <end position="18"/>
    </location>
</feature>
<sequence length="325" mass="35079">MKIKFALLVVVLTASVVCFCGTADSEGNVGGTKNSVGNGTVNEIVDHTKKDEGGDLDKNESKEKLVSKGGENGQKKEEIKENDGSDSGLGKEANGASLVPLIEKCDSSSNRCTDDDKTFVACLRVPGNESPALSLLIQNMGKGSLSINISAPDLVQLEKNQIELEEKKDTEVKVSITGIENGHIIILTAGHGNCSLNIRDQLLGKNKIDHSNEPPKPNIFNPTLSTAFLLIVAALLIVALSVFVCTKLGIKYFARKVPKYQKLDMDLPVSHGSRIEPGEIKGWDDSWDDSWDDEEAPKTPSLPLTPSLSSKGMASRKFSKESWKD</sequence>
<dbReference type="Proteomes" id="UP000030748">
    <property type="component" value="Unassembled WGS sequence"/>
</dbReference>
<evidence type="ECO:0000313" key="5">
    <source>
        <dbReference type="EMBL" id="EYU23365.1"/>
    </source>
</evidence>
<feature type="region of interest" description="Disordered" evidence="1">
    <location>
        <begin position="279"/>
        <end position="325"/>
    </location>
</feature>
<name>A0A022QA07_ERYGU</name>
<dbReference type="Pfam" id="PF24053">
    <property type="entry name" value="DUF7356"/>
    <property type="match status" value="1"/>
</dbReference>
<evidence type="ECO:0000256" key="1">
    <source>
        <dbReference type="SAM" id="MobiDB-lite"/>
    </source>
</evidence>
<feature type="compositionally biased region" description="Acidic residues" evidence="1">
    <location>
        <begin position="285"/>
        <end position="295"/>
    </location>
</feature>
<evidence type="ECO:0000259" key="4">
    <source>
        <dbReference type="Pfam" id="PF24053"/>
    </source>
</evidence>
<dbReference type="InterPro" id="IPR055780">
    <property type="entry name" value="DUF7356"/>
</dbReference>
<dbReference type="OrthoDB" id="1936430at2759"/>
<dbReference type="STRING" id="4155.A0A022QA07"/>
<feature type="compositionally biased region" description="Basic and acidic residues" evidence="1">
    <location>
        <begin position="73"/>
        <end position="83"/>
    </location>
</feature>
<evidence type="ECO:0000256" key="3">
    <source>
        <dbReference type="SAM" id="SignalP"/>
    </source>
</evidence>
<keyword evidence="2" id="KW-0812">Transmembrane</keyword>
<dbReference type="PANTHER" id="PTHR34200">
    <property type="entry name" value="DENTIN SIALOPHOSPHOPROTEIN-LIKE ISOFORM X1"/>
    <property type="match status" value="1"/>
</dbReference>
<dbReference type="PhylomeDB" id="A0A022QA07"/>
<dbReference type="eggNOG" id="ENOG502RIWN">
    <property type="taxonomic scope" value="Eukaryota"/>
</dbReference>
<dbReference type="KEGG" id="egt:105973817"/>
<keyword evidence="2" id="KW-0472">Membrane</keyword>
<feature type="chain" id="PRO_5001506702" description="DUF7356 domain-containing protein" evidence="3">
    <location>
        <begin position="19"/>
        <end position="325"/>
    </location>
</feature>
<evidence type="ECO:0000256" key="2">
    <source>
        <dbReference type="SAM" id="Phobius"/>
    </source>
</evidence>
<protein>
    <recommendedName>
        <fullName evidence="4">DUF7356 domain-containing protein</fullName>
    </recommendedName>
</protein>
<keyword evidence="6" id="KW-1185">Reference proteome</keyword>
<keyword evidence="3" id="KW-0732">Signal</keyword>
<feature type="transmembrane region" description="Helical" evidence="2">
    <location>
        <begin position="227"/>
        <end position="250"/>
    </location>
</feature>
<dbReference type="AlphaFoldDB" id="A0A022QA07"/>
<feature type="region of interest" description="Disordered" evidence="1">
    <location>
        <begin position="46"/>
        <end position="93"/>
    </location>
</feature>
<gene>
    <name evidence="5" type="ORF">MIMGU_mgv1a009979mg</name>
</gene>
<keyword evidence="2" id="KW-1133">Transmembrane helix</keyword>
<reference evidence="5 6" key="1">
    <citation type="journal article" date="2013" name="Proc. Natl. Acad. Sci. U.S.A.">
        <title>Fine-scale variation in meiotic recombination in Mimulus inferred from population shotgun sequencing.</title>
        <authorList>
            <person name="Hellsten U."/>
            <person name="Wright K.M."/>
            <person name="Jenkins J."/>
            <person name="Shu S."/>
            <person name="Yuan Y."/>
            <person name="Wessler S.R."/>
            <person name="Schmutz J."/>
            <person name="Willis J.H."/>
            <person name="Rokhsar D.S."/>
        </authorList>
    </citation>
    <scope>NUCLEOTIDE SEQUENCE [LARGE SCALE GENOMIC DNA]</scope>
    <source>
        <strain evidence="6">cv. DUN x IM62</strain>
    </source>
</reference>
<organism evidence="5 6">
    <name type="scientific">Erythranthe guttata</name>
    <name type="common">Yellow monkey flower</name>
    <name type="synonym">Mimulus guttatus</name>
    <dbReference type="NCBI Taxonomy" id="4155"/>
    <lineage>
        <taxon>Eukaryota</taxon>
        <taxon>Viridiplantae</taxon>
        <taxon>Streptophyta</taxon>
        <taxon>Embryophyta</taxon>
        <taxon>Tracheophyta</taxon>
        <taxon>Spermatophyta</taxon>
        <taxon>Magnoliopsida</taxon>
        <taxon>eudicotyledons</taxon>
        <taxon>Gunneridae</taxon>
        <taxon>Pentapetalae</taxon>
        <taxon>asterids</taxon>
        <taxon>lamiids</taxon>
        <taxon>Lamiales</taxon>
        <taxon>Phrymaceae</taxon>
        <taxon>Erythranthe</taxon>
    </lineage>
</organism>
<dbReference type="PANTHER" id="PTHR34200:SF8">
    <property type="entry name" value="TRANSMEMBRANE PROTEIN"/>
    <property type="match status" value="1"/>
</dbReference>
<feature type="compositionally biased region" description="Basic and acidic residues" evidence="1">
    <location>
        <begin position="46"/>
        <end position="66"/>
    </location>
</feature>
<evidence type="ECO:0000313" key="6">
    <source>
        <dbReference type="Proteomes" id="UP000030748"/>
    </source>
</evidence>
<proteinExistence type="predicted"/>
<dbReference type="OMA" id="GAPNMTI"/>
<dbReference type="EMBL" id="KI632162">
    <property type="protein sequence ID" value="EYU23365.1"/>
    <property type="molecule type" value="Genomic_DNA"/>
</dbReference>
<accession>A0A022QA07</accession>
<feature type="domain" description="DUF7356" evidence="4">
    <location>
        <begin position="103"/>
        <end position="201"/>
    </location>
</feature>
<feature type="compositionally biased region" description="Low complexity" evidence="1">
    <location>
        <begin position="298"/>
        <end position="311"/>
    </location>
</feature>